<dbReference type="GO" id="GO:0006487">
    <property type="term" value="P:protein N-linked glycosylation"/>
    <property type="evidence" value="ECO:0007669"/>
    <property type="project" value="TreeGrafter"/>
</dbReference>
<dbReference type="Pfam" id="PF05637">
    <property type="entry name" value="Glyco_transf_34"/>
    <property type="match status" value="1"/>
</dbReference>
<dbReference type="FunFam" id="3.90.550.10:FF:000237">
    <property type="entry name" value="WGS project CABT00000000 data, contig 2.1"/>
    <property type="match status" value="1"/>
</dbReference>
<keyword evidence="3" id="KW-0808">Transferase</keyword>
<dbReference type="AlphaFoldDB" id="A0AAN7W0C4"/>
<evidence type="ECO:0000256" key="2">
    <source>
        <dbReference type="ARBA" id="ARBA00022676"/>
    </source>
</evidence>
<keyword evidence="2" id="KW-0328">Glycosyltransferase</keyword>
<sequence length="716" mass="79219">MVLWTSPRDRAYHGASPISPLTPLSPSSLPQWLRSGAPKPSLLSAGRLKTYGVIAAMVLLGFWITAALGPSEELASAGAYDATSGGMLSDPSGFGSAFDHAEGGYGIIGSDDQDELEADAGSADVAPKKPSVKGALSELHHAVTDKIQSWNPYHAGNDQADIARPNRTTSAKGKKLSALAAPSGEVITDGVKDQLGARTRIGKCTILFNSQSYWERAIRTHEQHDKIHGYRLHVLREQLMDDVWSKPAYILSLLLRELSKPESERLEWLFWVDADTIILNPYVPIEAFLPPAGREFEDVHMIFTEDWNGLNNGVFPVRVNRWSVDLFSAIVSFRYYRPDDPLPMRDQSAMGDLLEEPHFSKHLVQAPQRWFNAYQGEHNETLAPFQIRRGDLLVHFAGVPDREKRMSYWLDRAEQHLDDWEIPVKSTSYPQEAKDLWSEVRSSRKAKDEHMADIRTKASAMLTKTDERLNAYGDRVTDEQKGEINAVFKQLKDIIDNEKWQDKWEKVEELTAQLEQKCLPLQAAAEQSHKSLLSSAHEAVFAGEKDLMQAGFNDGVSDLDLQRISNTAKNLKHLVMSPEESWNNADLVAAVSAVTQARGRWQEKQGGEQAATDAQIQAERQRAKTLEDARKQVQAEANQPAGLDDFAVMPEVPVRFITSSAAAVIVVTSVPVDIVTGHAVTVTPDAVVIWTTATVTANAARATANDGVGVDDPQRV</sequence>
<dbReference type="InterPro" id="IPR008630">
    <property type="entry name" value="Glyco_trans_34"/>
</dbReference>
<dbReference type="InterPro" id="IPR029044">
    <property type="entry name" value="Nucleotide-diphossugar_trans"/>
</dbReference>
<dbReference type="Proteomes" id="UP001310594">
    <property type="component" value="Unassembled WGS sequence"/>
</dbReference>
<dbReference type="Gene3D" id="1.20.1270.10">
    <property type="match status" value="1"/>
</dbReference>
<evidence type="ECO:0000256" key="3">
    <source>
        <dbReference type="ARBA" id="ARBA00022679"/>
    </source>
</evidence>
<dbReference type="GO" id="GO:0016757">
    <property type="term" value="F:glycosyltransferase activity"/>
    <property type="evidence" value="ECO:0007669"/>
    <property type="project" value="UniProtKB-KW"/>
</dbReference>
<dbReference type="Gene3D" id="3.90.550.10">
    <property type="entry name" value="Spore Coat Polysaccharide Biosynthesis Protein SpsA, Chain A"/>
    <property type="match status" value="1"/>
</dbReference>
<protein>
    <recommendedName>
        <fullName evidence="6">Glycosyltransferase family 34 protein</fullName>
    </recommendedName>
</protein>
<dbReference type="EMBL" id="JAVRQU010000018">
    <property type="protein sequence ID" value="KAK5692869.1"/>
    <property type="molecule type" value="Genomic_DNA"/>
</dbReference>
<dbReference type="InterPro" id="IPR029048">
    <property type="entry name" value="HSP70_C_sf"/>
</dbReference>
<proteinExistence type="inferred from homology"/>
<accession>A0AAN7W0C4</accession>
<evidence type="ECO:0000256" key="1">
    <source>
        <dbReference type="ARBA" id="ARBA00005664"/>
    </source>
</evidence>
<organism evidence="4 5">
    <name type="scientific">Elasticomyces elasticus</name>
    <dbReference type="NCBI Taxonomy" id="574655"/>
    <lineage>
        <taxon>Eukaryota</taxon>
        <taxon>Fungi</taxon>
        <taxon>Dikarya</taxon>
        <taxon>Ascomycota</taxon>
        <taxon>Pezizomycotina</taxon>
        <taxon>Dothideomycetes</taxon>
        <taxon>Dothideomycetidae</taxon>
        <taxon>Mycosphaerellales</taxon>
        <taxon>Teratosphaeriaceae</taxon>
        <taxon>Elasticomyces</taxon>
    </lineage>
</organism>
<name>A0AAN7W0C4_9PEZI</name>
<dbReference type="PANTHER" id="PTHR31306:SF8">
    <property type="entry name" value="GLYCOSYLTRANSFERASE FAMILY 34 PROTEIN"/>
    <property type="match status" value="1"/>
</dbReference>
<reference evidence="4" key="1">
    <citation type="submission" date="2023-08" db="EMBL/GenBank/DDBJ databases">
        <title>Black Yeasts Isolated from many extreme environments.</title>
        <authorList>
            <person name="Coleine C."/>
            <person name="Stajich J.E."/>
            <person name="Selbmann L."/>
        </authorList>
    </citation>
    <scope>NUCLEOTIDE SEQUENCE</scope>
    <source>
        <strain evidence="4">CCFEE 5810</strain>
    </source>
</reference>
<comment type="similarity">
    <text evidence="1">Belongs to the glycosyltransferase 34 family.</text>
</comment>
<dbReference type="SUPFAM" id="SSF53448">
    <property type="entry name" value="Nucleotide-diphospho-sugar transferases"/>
    <property type="match status" value="1"/>
</dbReference>
<dbReference type="PANTHER" id="PTHR31306">
    <property type="entry name" value="ALPHA-1,6-MANNOSYLTRANSFERASE MNN11-RELATED"/>
    <property type="match status" value="1"/>
</dbReference>
<evidence type="ECO:0000313" key="4">
    <source>
        <dbReference type="EMBL" id="KAK5692869.1"/>
    </source>
</evidence>
<dbReference type="GO" id="GO:0000139">
    <property type="term" value="C:Golgi membrane"/>
    <property type="evidence" value="ECO:0007669"/>
    <property type="project" value="TreeGrafter"/>
</dbReference>
<gene>
    <name evidence="4" type="ORF">LTR97_010345</name>
</gene>
<comment type="caution">
    <text evidence="4">The sequence shown here is derived from an EMBL/GenBank/DDBJ whole genome shotgun (WGS) entry which is preliminary data.</text>
</comment>
<evidence type="ECO:0008006" key="6">
    <source>
        <dbReference type="Google" id="ProtNLM"/>
    </source>
</evidence>
<evidence type="ECO:0000313" key="5">
    <source>
        <dbReference type="Proteomes" id="UP001310594"/>
    </source>
</evidence>